<protein>
    <recommendedName>
        <fullName evidence="1">Gfo/Idh/MocA-like oxidoreductase N-terminal domain-containing protein</fullName>
    </recommendedName>
</protein>
<feature type="domain" description="Gfo/Idh/MocA-like oxidoreductase N-terminal" evidence="1">
    <location>
        <begin position="10"/>
        <end position="128"/>
    </location>
</feature>
<reference evidence="2 3" key="1">
    <citation type="journal article" date="2024" name="Commun. Biol.">
        <title>Comparative genomic analysis of thermophilic fungi reveals convergent evolutionary adaptations and gene losses.</title>
        <authorList>
            <person name="Steindorff A.S."/>
            <person name="Aguilar-Pontes M.V."/>
            <person name="Robinson A.J."/>
            <person name="Andreopoulos B."/>
            <person name="LaButti K."/>
            <person name="Kuo A."/>
            <person name="Mondo S."/>
            <person name="Riley R."/>
            <person name="Otillar R."/>
            <person name="Haridas S."/>
            <person name="Lipzen A."/>
            <person name="Grimwood J."/>
            <person name="Schmutz J."/>
            <person name="Clum A."/>
            <person name="Reid I.D."/>
            <person name="Moisan M.C."/>
            <person name="Butler G."/>
            <person name="Nguyen T.T.M."/>
            <person name="Dewar K."/>
            <person name="Conant G."/>
            <person name="Drula E."/>
            <person name="Henrissat B."/>
            <person name="Hansel C."/>
            <person name="Singer S."/>
            <person name="Hutchinson M.I."/>
            <person name="de Vries R.P."/>
            <person name="Natvig D.O."/>
            <person name="Powell A.J."/>
            <person name="Tsang A."/>
            <person name="Grigoriev I.V."/>
        </authorList>
    </citation>
    <scope>NUCLEOTIDE SEQUENCE [LARGE SCALE GENOMIC DNA]</scope>
    <source>
        <strain evidence="2 3">ATCC 24622</strain>
    </source>
</reference>
<dbReference type="InterPro" id="IPR036291">
    <property type="entry name" value="NAD(P)-bd_dom_sf"/>
</dbReference>
<keyword evidence="3" id="KW-1185">Reference proteome</keyword>
<accession>A0ABR3WC07</accession>
<evidence type="ECO:0000313" key="2">
    <source>
        <dbReference type="EMBL" id="KAL1858281.1"/>
    </source>
</evidence>
<dbReference type="PANTHER" id="PTHR42840">
    <property type="entry name" value="NAD(P)-BINDING ROSSMANN-FOLD SUPERFAMILY PROTEIN-RELATED"/>
    <property type="match status" value="1"/>
</dbReference>
<dbReference type="SUPFAM" id="SSF51735">
    <property type="entry name" value="NAD(P)-binding Rossmann-fold domains"/>
    <property type="match status" value="1"/>
</dbReference>
<gene>
    <name evidence="2" type="ORF">VTK73DRAFT_7865</name>
</gene>
<dbReference type="EMBL" id="JAZHXJ010000527">
    <property type="protein sequence ID" value="KAL1858281.1"/>
    <property type="molecule type" value="Genomic_DNA"/>
</dbReference>
<dbReference type="InterPro" id="IPR000683">
    <property type="entry name" value="Gfo/Idh/MocA-like_OxRdtase_N"/>
</dbReference>
<evidence type="ECO:0000313" key="3">
    <source>
        <dbReference type="Proteomes" id="UP001586593"/>
    </source>
</evidence>
<dbReference type="PANTHER" id="PTHR42840:SF5">
    <property type="entry name" value="NAD(P)-BINDING ROSSMANN-FOLD SUPERFAMILY PROTEIN"/>
    <property type="match status" value="1"/>
</dbReference>
<organism evidence="2 3">
    <name type="scientific">Phialemonium thermophilum</name>
    <dbReference type="NCBI Taxonomy" id="223376"/>
    <lineage>
        <taxon>Eukaryota</taxon>
        <taxon>Fungi</taxon>
        <taxon>Dikarya</taxon>
        <taxon>Ascomycota</taxon>
        <taxon>Pezizomycotina</taxon>
        <taxon>Sordariomycetes</taxon>
        <taxon>Sordariomycetidae</taxon>
        <taxon>Cephalothecales</taxon>
        <taxon>Cephalothecaceae</taxon>
        <taxon>Phialemonium</taxon>
    </lineage>
</organism>
<comment type="caution">
    <text evidence="2">The sequence shown here is derived from an EMBL/GenBank/DDBJ whole genome shotgun (WGS) entry which is preliminary data.</text>
</comment>
<proteinExistence type="predicted"/>
<name>A0ABR3WC07_9PEZI</name>
<evidence type="ECO:0000259" key="1">
    <source>
        <dbReference type="Pfam" id="PF01408"/>
    </source>
</evidence>
<dbReference type="SUPFAM" id="SSF55347">
    <property type="entry name" value="Glyceraldehyde-3-phosphate dehydrogenase-like, C-terminal domain"/>
    <property type="match status" value="1"/>
</dbReference>
<dbReference type="Proteomes" id="UP001586593">
    <property type="component" value="Unassembled WGS sequence"/>
</dbReference>
<dbReference type="Gene3D" id="3.30.360.10">
    <property type="entry name" value="Dihydrodipicolinate Reductase, domain 2"/>
    <property type="match status" value="1"/>
</dbReference>
<sequence length="384" mass="41559">MAAPATSASRIALLGGGIFAREFYLPVLAKSTEVVLDSIWSRSQASVDGMLKACSAVGLSPQAFVGAEGFEQLLKREEIKGVIMALSITSHPDYILRCLEAGKSVMSEKPIAKDVETAKQLIAIYEKKYQPRGLDWRIAENFTHEPILWKARDILKDPALGPVLYWQLAQEICCPDGNPWHATEWRNIPDYQGGFILDGGVHNAALLRAVLPDLPERIISVATLHRSHLPPHDTVMGLALAAKSAAKKPYGRDIGDISRIPVKPGLSSPTGTITMTWAAPDTKPNGRLVLHVACLNGKVLIEFEDGIFSVKTVPAAGSAVKEQLFEGPHTGVAVEVDMFGRAIRNAGSEEHYGHPRDATWDLAVIQALVSSDGKEVDLPTLVGK</sequence>
<dbReference type="Gene3D" id="3.40.50.720">
    <property type="entry name" value="NAD(P)-binding Rossmann-like Domain"/>
    <property type="match status" value="1"/>
</dbReference>
<dbReference type="Pfam" id="PF01408">
    <property type="entry name" value="GFO_IDH_MocA"/>
    <property type="match status" value="1"/>
</dbReference>